<proteinExistence type="predicted"/>
<sequence>MASNRQIEANRANARRSTGPKTLAGKAKSGRNALRHGLARSCEGDDLESATLMMAIRAGLASEIGSEAAAAVAQAKRDLWRVRTVRQAMLADLLDGGTSAIAKRLNGLVRYERSALAMQKRVLRSLRSKDG</sequence>
<dbReference type="RefSeq" id="WP_369722059.1">
    <property type="nucleotide sequence ID" value="NZ_CP165734.1"/>
</dbReference>
<dbReference type="EMBL" id="CP165734">
    <property type="protein sequence ID" value="XDV57637.1"/>
    <property type="molecule type" value="Genomic_DNA"/>
</dbReference>
<gene>
    <name evidence="2" type="ORF">AB8Z38_34860</name>
</gene>
<evidence type="ECO:0008006" key="3">
    <source>
        <dbReference type="Google" id="ProtNLM"/>
    </source>
</evidence>
<organism evidence="2">
    <name type="scientific">Bradyrhizobium sp. LLZ17</name>
    <dbReference type="NCBI Taxonomy" id="3239388"/>
    <lineage>
        <taxon>Bacteria</taxon>
        <taxon>Pseudomonadati</taxon>
        <taxon>Pseudomonadota</taxon>
        <taxon>Alphaproteobacteria</taxon>
        <taxon>Hyphomicrobiales</taxon>
        <taxon>Nitrobacteraceae</taxon>
        <taxon>Bradyrhizobium</taxon>
    </lineage>
</organism>
<feature type="region of interest" description="Disordered" evidence="1">
    <location>
        <begin position="1"/>
        <end position="35"/>
    </location>
</feature>
<name>A0AB39XMV0_9BRAD</name>
<accession>A0AB39XMV0</accession>
<evidence type="ECO:0000313" key="2">
    <source>
        <dbReference type="EMBL" id="XDV57637.1"/>
    </source>
</evidence>
<dbReference type="AlphaFoldDB" id="A0AB39XMV0"/>
<protein>
    <recommendedName>
        <fullName evidence="3">Transposase</fullName>
    </recommendedName>
</protein>
<evidence type="ECO:0000256" key="1">
    <source>
        <dbReference type="SAM" id="MobiDB-lite"/>
    </source>
</evidence>
<reference evidence="2" key="1">
    <citation type="submission" date="2024-08" db="EMBL/GenBank/DDBJ databases">
        <authorList>
            <person name="Chaddad Z."/>
            <person name="Lamrabet M."/>
            <person name="Bouhnik O."/>
            <person name="Alami S."/>
            <person name="Wipf D."/>
            <person name="Courty P.E."/>
            <person name="Missbah El Idrissi M."/>
        </authorList>
    </citation>
    <scope>NUCLEOTIDE SEQUENCE</scope>
    <source>
        <strain evidence="2">LLZ17</strain>
    </source>
</reference>